<evidence type="ECO:0000313" key="2">
    <source>
        <dbReference type="Proteomes" id="UP000321424"/>
    </source>
</evidence>
<evidence type="ECO:0000313" key="1">
    <source>
        <dbReference type="EMBL" id="GEM37236.1"/>
    </source>
</evidence>
<dbReference type="Proteomes" id="UP000321424">
    <property type="component" value="Unassembled WGS sequence"/>
</dbReference>
<gene>
    <name evidence="1" type="ORF">NN4_17550</name>
</gene>
<dbReference type="AlphaFoldDB" id="A0A511MBV3"/>
<organism evidence="1 2">
    <name type="scientific">Nocardia ninae NBRC 108245</name>
    <dbReference type="NCBI Taxonomy" id="1210091"/>
    <lineage>
        <taxon>Bacteria</taxon>
        <taxon>Bacillati</taxon>
        <taxon>Actinomycetota</taxon>
        <taxon>Actinomycetes</taxon>
        <taxon>Mycobacteriales</taxon>
        <taxon>Nocardiaceae</taxon>
        <taxon>Nocardia</taxon>
    </lineage>
</organism>
<protein>
    <submittedName>
        <fullName evidence="1">Uncharacterized protein</fullName>
    </submittedName>
</protein>
<proteinExistence type="predicted"/>
<name>A0A511MBV3_9NOCA</name>
<sequence length="123" mass="14699">MLERLPGDAHRDPLLRIHRDRFPWRDAEEQRVEFRCTGKKPTGITDIAPAFDISERENFRYRPFPIARKSSYQFTGLDKYFPQRGQGIDTARRLYCHSDDDDRIIRARGTHHVLRSTARRSRW</sequence>
<keyword evidence="2" id="KW-1185">Reference proteome</keyword>
<reference evidence="1 2" key="1">
    <citation type="submission" date="2019-07" db="EMBL/GenBank/DDBJ databases">
        <title>Whole genome shotgun sequence of Nocardia ninae NBRC 108245.</title>
        <authorList>
            <person name="Hosoyama A."/>
            <person name="Uohara A."/>
            <person name="Ohji S."/>
            <person name="Ichikawa N."/>
        </authorList>
    </citation>
    <scope>NUCLEOTIDE SEQUENCE [LARGE SCALE GENOMIC DNA]</scope>
    <source>
        <strain evidence="1 2">NBRC 108245</strain>
    </source>
</reference>
<dbReference type="EMBL" id="BJXA01000008">
    <property type="protein sequence ID" value="GEM37236.1"/>
    <property type="molecule type" value="Genomic_DNA"/>
</dbReference>
<accession>A0A511MBV3</accession>
<comment type="caution">
    <text evidence="1">The sequence shown here is derived from an EMBL/GenBank/DDBJ whole genome shotgun (WGS) entry which is preliminary data.</text>
</comment>